<feature type="compositionally biased region" description="Acidic residues" evidence="1">
    <location>
        <begin position="80"/>
        <end position="95"/>
    </location>
</feature>
<accession>A0A7J8RHL3</accession>
<comment type="caution">
    <text evidence="2">The sequence shown here is derived from an EMBL/GenBank/DDBJ whole genome shotgun (WGS) entry which is preliminary data.</text>
</comment>
<evidence type="ECO:0000313" key="2">
    <source>
        <dbReference type="EMBL" id="MBA0613304.1"/>
    </source>
</evidence>
<dbReference type="AlphaFoldDB" id="A0A7J8RHL3"/>
<organism evidence="2 3">
    <name type="scientific">Gossypium davidsonii</name>
    <name type="common">Davidson's cotton</name>
    <name type="synonym">Gossypium klotzschianum subsp. davidsonii</name>
    <dbReference type="NCBI Taxonomy" id="34287"/>
    <lineage>
        <taxon>Eukaryota</taxon>
        <taxon>Viridiplantae</taxon>
        <taxon>Streptophyta</taxon>
        <taxon>Embryophyta</taxon>
        <taxon>Tracheophyta</taxon>
        <taxon>Spermatophyta</taxon>
        <taxon>Magnoliopsida</taxon>
        <taxon>eudicotyledons</taxon>
        <taxon>Gunneridae</taxon>
        <taxon>Pentapetalae</taxon>
        <taxon>rosids</taxon>
        <taxon>malvids</taxon>
        <taxon>Malvales</taxon>
        <taxon>Malvaceae</taxon>
        <taxon>Malvoideae</taxon>
        <taxon>Gossypium</taxon>
    </lineage>
</organism>
<feature type="region of interest" description="Disordered" evidence="1">
    <location>
        <begin position="76"/>
        <end position="131"/>
    </location>
</feature>
<reference evidence="2 3" key="1">
    <citation type="journal article" date="2019" name="Genome Biol. Evol.">
        <title>Insights into the evolution of the New World diploid cottons (Gossypium, subgenus Houzingenia) based on genome sequencing.</title>
        <authorList>
            <person name="Grover C.E."/>
            <person name="Arick M.A. 2nd"/>
            <person name="Thrash A."/>
            <person name="Conover J.L."/>
            <person name="Sanders W.S."/>
            <person name="Peterson D.G."/>
            <person name="Frelichowski J.E."/>
            <person name="Scheffler J.A."/>
            <person name="Scheffler B.E."/>
            <person name="Wendel J.F."/>
        </authorList>
    </citation>
    <scope>NUCLEOTIDE SEQUENCE [LARGE SCALE GENOMIC DNA]</scope>
    <source>
        <strain evidence="2">27</strain>
        <tissue evidence="2">Leaf</tissue>
    </source>
</reference>
<sequence length="131" mass="15014">MEGIIGYLTKGHSEWTRQVNSEMQFICTRLAPTHNAFVVTTYRVVMLYSILQRGTYVEDDGTPGYAYLRTTNPIDIFPPLDEDGPNNEDDDDDNKEEIPIVPPDYERATKASTRRKRGKALMMEESDTDFD</sequence>
<proteinExistence type="predicted"/>
<evidence type="ECO:0000313" key="3">
    <source>
        <dbReference type="Proteomes" id="UP000593561"/>
    </source>
</evidence>
<gene>
    <name evidence="2" type="ORF">Godav_013763</name>
</gene>
<dbReference type="Proteomes" id="UP000593561">
    <property type="component" value="Unassembled WGS sequence"/>
</dbReference>
<name>A0A7J8RHL3_GOSDV</name>
<evidence type="ECO:0000256" key="1">
    <source>
        <dbReference type="SAM" id="MobiDB-lite"/>
    </source>
</evidence>
<protein>
    <submittedName>
        <fullName evidence="2">Uncharacterized protein</fullName>
    </submittedName>
</protein>
<dbReference type="EMBL" id="JABFAC010000005">
    <property type="protein sequence ID" value="MBA0613304.1"/>
    <property type="molecule type" value="Genomic_DNA"/>
</dbReference>
<keyword evidence="3" id="KW-1185">Reference proteome</keyword>